<evidence type="ECO:0000256" key="3">
    <source>
        <dbReference type="ARBA" id="ARBA00023315"/>
    </source>
</evidence>
<organism evidence="5 6">
    <name type="scientific">Aliidiomarina taiwanensis</name>
    <dbReference type="NCBI Taxonomy" id="946228"/>
    <lineage>
        <taxon>Bacteria</taxon>
        <taxon>Pseudomonadati</taxon>
        <taxon>Pseudomonadota</taxon>
        <taxon>Gammaproteobacteria</taxon>
        <taxon>Alteromonadales</taxon>
        <taxon>Idiomarinaceae</taxon>
        <taxon>Aliidiomarina</taxon>
    </lineage>
</organism>
<comment type="caution">
    <text evidence="5">The sequence shown here is derived from an EMBL/GenBank/DDBJ whole genome shotgun (WGS) entry which is preliminary data.</text>
</comment>
<evidence type="ECO:0000313" key="6">
    <source>
        <dbReference type="Proteomes" id="UP000286976"/>
    </source>
</evidence>
<dbReference type="InterPro" id="IPR007041">
    <property type="entry name" value="Arg_succinylTrfase_AstA/AruG"/>
</dbReference>
<keyword evidence="6" id="KW-1185">Reference proteome</keyword>
<evidence type="ECO:0000256" key="1">
    <source>
        <dbReference type="ARBA" id="ARBA00022503"/>
    </source>
</evidence>
<dbReference type="Gene3D" id="2.40.40.20">
    <property type="match status" value="1"/>
</dbReference>
<evidence type="ECO:0000313" key="5">
    <source>
        <dbReference type="EMBL" id="RUO38913.1"/>
    </source>
</evidence>
<protein>
    <recommendedName>
        <fullName evidence="4">Arginine N-succinyltransferase</fullName>
        <ecNumber evidence="4">2.3.1.109</ecNumber>
    </recommendedName>
</protein>
<proteinExistence type="predicted"/>
<dbReference type="PANTHER" id="PTHR30420:SF1">
    <property type="entry name" value="ARGININE N-SUCCINYLTRANSFERASE"/>
    <property type="match status" value="1"/>
</dbReference>
<gene>
    <name evidence="5" type="primary">astA</name>
    <name evidence="5" type="ORF">CWE15_10440</name>
</gene>
<dbReference type="InterPro" id="IPR017650">
    <property type="entry name" value="Arginine_N-succinylTrfase"/>
</dbReference>
<accession>A0A432WYQ7</accession>
<keyword evidence="3" id="KW-0012">Acyltransferase</keyword>
<dbReference type="Proteomes" id="UP000286976">
    <property type="component" value="Unassembled WGS sequence"/>
</dbReference>
<dbReference type="PANTHER" id="PTHR30420">
    <property type="entry name" value="N-SUCCINYLARGININE DIHYDROLASE"/>
    <property type="match status" value="1"/>
</dbReference>
<dbReference type="EC" id="2.3.1.109" evidence="4"/>
<keyword evidence="2 5" id="KW-0808">Transferase</keyword>
<sequence>MIVIRPIQSSDYEALYQCAVESGFGFTSLPIDEELLQRRIEKAERSFAKQHITSPGDEGYLFVMENLSTQEILGVSAIEASVGLSEAFWHYRLGKEAHYSEKHNVRRLLDTLTLCNDYTGCSELCTLFLREPFRENRNGRTLSKFRMLFLAQFRERFSKKIIAEMRGVSDAEGNSPFWGWLQKNFFNMEFSQVDYLTGIGDKTFIAELMPRHPIYVNLLNKEAQEVVGQVHKNTVPALNLLKSEGFSFRGYVDIFDAGPTVEGRVKYLRTVQASELRTVRVGPVSSSDTVLACNQELQNFRALQAEVDMNDEEVMITQEVADALLVADGDTIRVAPF</sequence>
<dbReference type="NCBIfam" id="TIGR03244">
    <property type="entry name" value="arg_catab_AstA"/>
    <property type="match status" value="1"/>
</dbReference>
<dbReference type="InterPro" id="IPR016181">
    <property type="entry name" value="Acyl_CoA_acyltransferase"/>
</dbReference>
<dbReference type="GO" id="GO:0006527">
    <property type="term" value="P:L-arginine catabolic process"/>
    <property type="evidence" value="ECO:0007669"/>
    <property type="project" value="UniProtKB-UniRule"/>
</dbReference>
<evidence type="ECO:0000256" key="2">
    <source>
        <dbReference type="ARBA" id="ARBA00022679"/>
    </source>
</evidence>
<name>A0A432WYQ7_9GAMM</name>
<dbReference type="AlphaFoldDB" id="A0A432WYQ7"/>
<dbReference type="EMBL" id="PIPQ01000008">
    <property type="protein sequence ID" value="RUO38913.1"/>
    <property type="molecule type" value="Genomic_DNA"/>
</dbReference>
<keyword evidence="1" id="KW-0056">Arginine metabolism</keyword>
<dbReference type="NCBIfam" id="TIGR03243">
    <property type="entry name" value="arg_catab_AOST"/>
    <property type="match status" value="1"/>
</dbReference>
<dbReference type="Pfam" id="PF04958">
    <property type="entry name" value="AstA"/>
    <property type="match status" value="1"/>
</dbReference>
<dbReference type="SUPFAM" id="SSF55729">
    <property type="entry name" value="Acyl-CoA N-acyltransferases (Nat)"/>
    <property type="match status" value="1"/>
</dbReference>
<dbReference type="GO" id="GO:0008791">
    <property type="term" value="F:arginine N-succinyltransferase activity"/>
    <property type="evidence" value="ECO:0007669"/>
    <property type="project" value="UniProtKB-UniRule"/>
</dbReference>
<evidence type="ECO:0000256" key="4">
    <source>
        <dbReference type="NCBIfam" id="TIGR03244"/>
    </source>
</evidence>
<dbReference type="RefSeq" id="WP_126758025.1">
    <property type="nucleotide sequence ID" value="NZ_PIPQ01000008.1"/>
</dbReference>
<dbReference type="OrthoDB" id="21121at2"/>
<reference evidence="5 6" key="1">
    <citation type="journal article" date="2011" name="Front. Microbiol.">
        <title>Genomic signatures of strain selection and enhancement in Bacillus atrophaeus var. globigii, a historical biowarfare simulant.</title>
        <authorList>
            <person name="Gibbons H.S."/>
            <person name="Broomall S.M."/>
            <person name="McNew L.A."/>
            <person name="Daligault H."/>
            <person name="Chapman C."/>
            <person name="Bruce D."/>
            <person name="Karavis M."/>
            <person name="Krepps M."/>
            <person name="McGregor P.A."/>
            <person name="Hong C."/>
            <person name="Park K.H."/>
            <person name="Akmal A."/>
            <person name="Feldman A."/>
            <person name="Lin J.S."/>
            <person name="Chang W.E."/>
            <person name="Higgs B.W."/>
            <person name="Demirev P."/>
            <person name="Lindquist J."/>
            <person name="Liem A."/>
            <person name="Fochler E."/>
            <person name="Read T.D."/>
            <person name="Tapia R."/>
            <person name="Johnson S."/>
            <person name="Bishop-Lilly K.A."/>
            <person name="Detter C."/>
            <person name="Han C."/>
            <person name="Sozhamannan S."/>
            <person name="Rosenzweig C.N."/>
            <person name="Skowronski E.W."/>
        </authorList>
    </citation>
    <scope>NUCLEOTIDE SEQUENCE [LARGE SCALE GENOMIC DNA]</scope>
    <source>
        <strain evidence="5 6">AIT1</strain>
    </source>
</reference>